<feature type="domain" description="Cell division protein FtsQ/DivIB C-terminal" evidence="8">
    <location>
        <begin position="238"/>
        <end position="340"/>
    </location>
</feature>
<evidence type="ECO:0000256" key="2">
    <source>
        <dbReference type="ARBA" id="ARBA00022618"/>
    </source>
</evidence>
<accession>A0A9W5VVY0</accession>
<dbReference type="Gene3D" id="3.10.20.310">
    <property type="entry name" value="membrane protein fhac"/>
    <property type="match status" value="1"/>
</dbReference>
<evidence type="ECO:0000256" key="6">
    <source>
        <dbReference type="SAM" id="MobiDB-lite"/>
    </source>
</evidence>
<reference evidence="10 11" key="1">
    <citation type="submission" date="2013-05" db="EMBL/GenBank/DDBJ databases">
        <title>The Genome Sequence of Actinomyces europaeus ACS-120-V-COL10B.</title>
        <authorList>
            <consortium name="The Broad Institute Genomics Platform"/>
            <person name="Earl A."/>
            <person name="Ward D."/>
            <person name="Feldgarden M."/>
            <person name="Gevers D."/>
            <person name="Saerens B."/>
            <person name="Vaneechoutte M."/>
            <person name="Walker B."/>
            <person name="Young S."/>
            <person name="Zeng Q."/>
            <person name="Gargeya S."/>
            <person name="Fitzgerald M."/>
            <person name="Haas B."/>
            <person name="Abouelleil A."/>
            <person name="Allen A.W."/>
            <person name="Alvarado L."/>
            <person name="Arachchi H.M."/>
            <person name="Berlin A.M."/>
            <person name="Chapman S.B."/>
            <person name="Gainer-Dewar J."/>
            <person name="Goldberg J."/>
            <person name="Griggs A."/>
            <person name="Gujja S."/>
            <person name="Hansen M."/>
            <person name="Howarth C."/>
            <person name="Imamovic A."/>
            <person name="Ireland A."/>
            <person name="Larimer J."/>
            <person name="McCowan C."/>
            <person name="Murphy C."/>
            <person name="Pearson M."/>
            <person name="Poon T.W."/>
            <person name="Priest M."/>
            <person name="Roberts A."/>
            <person name="Saif S."/>
            <person name="Shea T."/>
            <person name="Sisk P."/>
            <person name="Sykes S."/>
            <person name="Wortman J."/>
            <person name="Nusbaum C."/>
            <person name="Birren B."/>
        </authorList>
    </citation>
    <scope>NUCLEOTIDE SEQUENCE [LARGE SCALE GENOMIC DNA]</scope>
    <source>
        <strain evidence="10 11">ACS-120-V-Col10b</strain>
    </source>
</reference>
<keyword evidence="1" id="KW-1003">Cell membrane</keyword>
<gene>
    <name evidence="10" type="ORF">HMPREF9238_00041</name>
</gene>
<dbReference type="PANTHER" id="PTHR37820">
    <property type="entry name" value="CELL DIVISION PROTEIN DIVIB"/>
    <property type="match status" value="1"/>
</dbReference>
<dbReference type="InterPro" id="IPR005548">
    <property type="entry name" value="Cell_div_FtsQ/DivIB_C"/>
</dbReference>
<comment type="caution">
    <text evidence="10">The sequence shown here is derived from an EMBL/GenBank/DDBJ whole genome shotgun (WGS) entry which is preliminary data.</text>
</comment>
<evidence type="ECO:0000256" key="5">
    <source>
        <dbReference type="ARBA" id="ARBA00023306"/>
    </source>
</evidence>
<dbReference type="GO" id="GO:0005886">
    <property type="term" value="C:plasma membrane"/>
    <property type="evidence" value="ECO:0007669"/>
    <property type="project" value="TreeGrafter"/>
</dbReference>
<proteinExistence type="predicted"/>
<feature type="transmembrane region" description="Helical" evidence="7">
    <location>
        <begin position="133"/>
        <end position="155"/>
    </location>
</feature>
<feature type="compositionally biased region" description="Low complexity" evidence="6">
    <location>
        <begin position="23"/>
        <end position="35"/>
    </location>
</feature>
<evidence type="ECO:0000313" key="11">
    <source>
        <dbReference type="Proteomes" id="UP000014387"/>
    </source>
</evidence>
<keyword evidence="7" id="KW-0472">Membrane</keyword>
<keyword evidence="2" id="KW-0132">Cell division</keyword>
<evidence type="ECO:0000259" key="9">
    <source>
        <dbReference type="Pfam" id="PF08478"/>
    </source>
</evidence>
<dbReference type="Pfam" id="PF08478">
    <property type="entry name" value="POTRA_1"/>
    <property type="match status" value="1"/>
</dbReference>
<evidence type="ECO:0008006" key="12">
    <source>
        <dbReference type="Google" id="ProtNLM"/>
    </source>
</evidence>
<evidence type="ECO:0000259" key="8">
    <source>
        <dbReference type="Pfam" id="PF03799"/>
    </source>
</evidence>
<keyword evidence="3 7" id="KW-0812">Transmembrane</keyword>
<dbReference type="Pfam" id="PF03799">
    <property type="entry name" value="FtsQ_DivIB_C"/>
    <property type="match status" value="1"/>
</dbReference>
<feature type="compositionally biased region" description="Basic residues" evidence="6">
    <location>
        <begin position="49"/>
        <end position="67"/>
    </location>
</feature>
<dbReference type="GO" id="GO:0051301">
    <property type="term" value="P:cell division"/>
    <property type="evidence" value="ECO:0007669"/>
    <property type="project" value="UniProtKB-KW"/>
</dbReference>
<evidence type="ECO:0000256" key="4">
    <source>
        <dbReference type="ARBA" id="ARBA00022989"/>
    </source>
</evidence>
<dbReference type="EMBL" id="AGWN01000001">
    <property type="protein sequence ID" value="EPD30304.1"/>
    <property type="molecule type" value="Genomic_DNA"/>
</dbReference>
<feature type="region of interest" description="Disordered" evidence="6">
    <location>
        <begin position="1"/>
        <end position="97"/>
    </location>
</feature>
<organism evidence="10 11">
    <name type="scientific">Gleimia europaea ACS-120-V-Col10b</name>
    <dbReference type="NCBI Taxonomy" id="883069"/>
    <lineage>
        <taxon>Bacteria</taxon>
        <taxon>Bacillati</taxon>
        <taxon>Actinomycetota</taxon>
        <taxon>Actinomycetes</taxon>
        <taxon>Actinomycetales</taxon>
        <taxon>Actinomycetaceae</taxon>
        <taxon>Gleimia</taxon>
    </lineage>
</organism>
<name>A0A9W5VVY0_9ACTO</name>
<sequence>MRRPGLPNMPRSNEHADRGSNVEQPGSSPSSPQEPNAVVTAKAVGGNREKRKSSPRLHRERFTHAKASRQVPARQKPSEKSVTSARGPKTSRNTGLQKYFTSRRATEVFGSQKNTISLDERRTEMKRARRSAILTRVGIALAVVAVAAGVVWAVFFSPFFALTASKINVSGLSEDVSTEVVQEKLAGFVGVPLPRISMAAAQSEVESIAQVDAARITRAWPDGLNVKVTVRTPIAVEKNDKGYSVIDREGVVLRSSPDAPEGLPMVEVKIESQEQRAVAVARVATVKDSLPAELAQQVSVYTAYPASVEMRTLDGRIIKWGDETESELKAQVLKLLLDQRPAQVYDVSTPARPVTS</sequence>
<keyword evidence="4 7" id="KW-1133">Transmembrane helix</keyword>
<dbReference type="InterPro" id="IPR013685">
    <property type="entry name" value="POTRA_FtsQ_type"/>
</dbReference>
<dbReference type="PANTHER" id="PTHR37820:SF1">
    <property type="entry name" value="CELL DIVISION PROTEIN FTSQ"/>
    <property type="match status" value="1"/>
</dbReference>
<evidence type="ECO:0000256" key="1">
    <source>
        <dbReference type="ARBA" id="ARBA00022475"/>
    </source>
</evidence>
<keyword evidence="5" id="KW-0131">Cell cycle</keyword>
<dbReference type="AlphaFoldDB" id="A0A9W5VVY0"/>
<evidence type="ECO:0000313" key="10">
    <source>
        <dbReference type="EMBL" id="EPD30304.1"/>
    </source>
</evidence>
<protein>
    <recommendedName>
        <fullName evidence="12">POTRA domain-containing protein</fullName>
    </recommendedName>
</protein>
<evidence type="ECO:0000256" key="3">
    <source>
        <dbReference type="ARBA" id="ARBA00022692"/>
    </source>
</evidence>
<evidence type="ECO:0000256" key="7">
    <source>
        <dbReference type="SAM" id="Phobius"/>
    </source>
</evidence>
<feature type="domain" description="POTRA" evidence="9">
    <location>
        <begin position="164"/>
        <end position="229"/>
    </location>
</feature>
<dbReference type="InterPro" id="IPR050487">
    <property type="entry name" value="FtsQ_DivIB"/>
</dbReference>
<feature type="compositionally biased region" description="Polar residues" evidence="6">
    <location>
        <begin position="80"/>
        <end position="97"/>
    </location>
</feature>
<keyword evidence="11" id="KW-1185">Reference proteome</keyword>
<dbReference type="Proteomes" id="UP000014387">
    <property type="component" value="Unassembled WGS sequence"/>
</dbReference>